<evidence type="ECO:0000256" key="4">
    <source>
        <dbReference type="ARBA" id="ARBA00022989"/>
    </source>
</evidence>
<feature type="transmembrane region" description="Helical" evidence="6">
    <location>
        <begin position="115"/>
        <end position="138"/>
    </location>
</feature>
<feature type="transmembrane region" description="Helical" evidence="6">
    <location>
        <begin position="12"/>
        <end position="38"/>
    </location>
</feature>
<dbReference type="InterPro" id="IPR051461">
    <property type="entry name" value="UPF0750_membrane"/>
</dbReference>
<dbReference type="EMBL" id="LR590481">
    <property type="protein sequence ID" value="VTQ94630.1"/>
    <property type="molecule type" value="Genomic_DNA"/>
</dbReference>
<keyword evidence="4 6" id="KW-1133">Transmembrane helix</keyword>
<name>A0A4U9RZK0_HATHI</name>
<dbReference type="Pfam" id="PF02588">
    <property type="entry name" value="YitT_membrane"/>
    <property type="match status" value="1"/>
</dbReference>
<dbReference type="GO" id="GO:0005886">
    <property type="term" value="C:plasma membrane"/>
    <property type="evidence" value="ECO:0007669"/>
    <property type="project" value="UniProtKB-SubCell"/>
</dbReference>
<feature type="domain" description="DUF2179" evidence="7">
    <location>
        <begin position="230"/>
        <end position="284"/>
    </location>
</feature>
<keyword evidence="2" id="KW-1003">Cell membrane</keyword>
<proteinExistence type="predicted"/>
<keyword evidence="9" id="KW-1185">Reference proteome</keyword>
<dbReference type="InterPro" id="IPR019264">
    <property type="entry name" value="DUF2179"/>
</dbReference>
<dbReference type="KEGG" id="hhw:NCTC503_02357"/>
<evidence type="ECO:0000259" key="7">
    <source>
        <dbReference type="Pfam" id="PF10035"/>
    </source>
</evidence>
<dbReference type="InterPro" id="IPR003740">
    <property type="entry name" value="YitT"/>
</dbReference>
<sequence length="290" mass="31547">MNKSNLNKTCYDYILIMIGVSIAAFGVNQFLVPANLVIGGLAGLAIVIEHITKATIGYGVPLWMSNIIINIPLFAISIKQRGLKFGTKSMFAAMYFSVALWYTEFIPRVLINENLFLSSIYGAISLGAGVGLVLRASATTGGSDMAASIIQYKFESLTIAKIMMFIDSTIILMGAIVFGVERAMYALVSVYVVSKVVSTIVEGVNFAKAVLIISNKSTEISESVASKLKRGSTYIKGRGMYTKVEKDMLFIVVSQKQIVSLRKIVKDIDPKAFITVSDVREALGEGFMKL</sequence>
<feature type="transmembrane region" description="Helical" evidence="6">
    <location>
        <begin position="85"/>
        <end position="103"/>
    </location>
</feature>
<feature type="transmembrane region" description="Helical" evidence="6">
    <location>
        <begin position="58"/>
        <end position="78"/>
    </location>
</feature>
<organism evidence="8 9">
    <name type="scientific">Hathewaya histolytica</name>
    <name type="common">Clostridium histolyticum</name>
    <dbReference type="NCBI Taxonomy" id="1498"/>
    <lineage>
        <taxon>Bacteria</taxon>
        <taxon>Bacillati</taxon>
        <taxon>Bacillota</taxon>
        <taxon>Clostridia</taxon>
        <taxon>Eubacteriales</taxon>
        <taxon>Clostridiaceae</taxon>
        <taxon>Hathewaya</taxon>
    </lineage>
</organism>
<dbReference type="Pfam" id="PF10035">
    <property type="entry name" value="DUF2179"/>
    <property type="match status" value="1"/>
</dbReference>
<keyword evidence="5 6" id="KW-0472">Membrane</keyword>
<comment type="subcellular location">
    <subcellularLocation>
        <location evidence="1">Cell membrane</location>
        <topology evidence="1">Multi-pass membrane protein</topology>
    </subcellularLocation>
</comment>
<reference evidence="8 9" key="1">
    <citation type="submission" date="2019-05" db="EMBL/GenBank/DDBJ databases">
        <authorList>
            <consortium name="Pathogen Informatics"/>
        </authorList>
    </citation>
    <scope>NUCLEOTIDE SEQUENCE [LARGE SCALE GENOMIC DNA]</scope>
    <source>
        <strain evidence="8 9">NCTC503</strain>
    </source>
</reference>
<dbReference type="PIRSF" id="PIRSF006483">
    <property type="entry name" value="Membrane_protein_YitT"/>
    <property type="match status" value="1"/>
</dbReference>
<dbReference type="CDD" id="cd16380">
    <property type="entry name" value="YitT_C"/>
    <property type="match status" value="1"/>
</dbReference>
<dbReference type="Proteomes" id="UP000308489">
    <property type="component" value="Chromosome 1"/>
</dbReference>
<evidence type="ECO:0000256" key="6">
    <source>
        <dbReference type="SAM" id="Phobius"/>
    </source>
</evidence>
<evidence type="ECO:0000256" key="1">
    <source>
        <dbReference type="ARBA" id="ARBA00004651"/>
    </source>
</evidence>
<dbReference type="Gene3D" id="3.30.70.120">
    <property type="match status" value="1"/>
</dbReference>
<evidence type="ECO:0000256" key="5">
    <source>
        <dbReference type="ARBA" id="ARBA00023136"/>
    </source>
</evidence>
<evidence type="ECO:0000313" key="9">
    <source>
        <dbReference type="Proteomes" id="UP000308489"/>
    </source>
</evidence>
<evidence type="ECO:0000256" key="2">
    <source>
        <dbReference type="ARBA" id="ARBA00022475"/>
    </source>
</evidence>
<evidence type="ECO:0000256" key="3">
    <source>
        <dbReference type="ARBA" id="ARBA00022692"/>
    </source>
</evidence>
<dbReference type="RefSeq" id="WP_138210891.1">
    <property type="nucleotide sequence ID" value="NZ_CBCRUQ010000002.1"/>
</dbReference>
<accession>A0A4U9RZK0</accession>
<feature type="transmembrane region" description="Helical" evidence="6">
    <location>
        <begin position="184"/>
        <end position="207"/>
    </location>
</feature>
<gene>
    <name evidence="8" type="ORF">NCTC503_02357</name>
</gene>
<keyword evidence="3 6" id="KW-0812">Transmembrane</keyword>
<dbReference type="PANTHER" id="PTHR33545">
    <property type="entry name" value="UPF0750 MEMBRANE PROTEIN YITT-RELATED"/>
    <property type="match status" value="1"/>
</dbReference>
<evidence type="ECO:0000313" key="8">
    <source>
        <dbReference type="EMBL" id="VTQ94630.1"/>
    </source>
</evidence>
<dbReference type="InterPro" id="IPR015867">
    <property type="entry name" value="N-reg_PII/ATP_PRibTrfase_C"/>
</dbReference>
<dbReference type="AlphaFoldDB" id="A0A4U9RZK0"/>
<dbReference type="OrthoDB" id="3180973at2"/>
<protein>
    <submittedName>
        <fullName evidence="8">Transporter protein</fullName>
    </submittedName>
</protein>
<dbReference type="PANTHER" id="PTHR33545:SF5">
    <property type="entry name" value="UPF0750 MEMBRANE PROTEIN YITT"/>
    <property type="match status" value="1"/>
</dbReference>
<feature type="transmembrane region" description="Helical" evidence="6">
    <location>
        <begin position="159"/>
        <end position="178"/>
    </location>
</feature>